<dbReference type="Pfam" id="PF13374">
    <property type="entry name" value="TPR_10"/>
    <property type="match status" value="1"/>
</dbReference>
<dbReference type="Proteomes" id="UP001516023">
    <property type="component" value="Unassembled WGS sequence"/>
</dbReference>
<protein>
    <recommendedName>
        <fullName evidence="6">Kinesin light chain</fullName>
    </recommendedName>
</protein>
<feature type="region of interest" description="Disordered" evidence="3">
    <location>
        <begin position="126"/>
        <end position="153"/>
    </location>
</feature>
<evidence type="ECO:0000313" key="4">
    <source>
        <dbReference type="EMBL" id="KAL3793352.1"/>
    </source>
</evidence>
<dbReference type="InterPro" id="IPR011990">
    <property type="entry name" value="TPR-like_helical_dom_sf"/>
</dbReference>
<gene>
    <name evidence="4" type="ORF">HJC23_003862</name>
</gene>
<organism evidence="4 5">
    <name type="scientific">Cyclotella cryptica</name>
    <dbReference type="NCBI Taxonomy" id="29204"/>
    <lineage>
        <taxon>Eukaryota</taxon>
        <taxon>Sar</taxon>
        <taxon>Stramenopiles</taxon>
        <taxon>Ochrophyta</taxon>
        <taxon>Bacillariophyta</taxon>
        <taxon>Coscinodiscophyceae</taxon>
        <taxon>Thalassiosirophycidae</taxon>
        <taxon>Stephanodiscales</taxon>
        <taxon>Stephanodiscaceae</taxon>
        <taxon>Cyclotella</taxon>
    </lineage>
</organism>
<name>A0ABD3Q016_9STRA</name>
<feature type="compositionally biased region" description="Polar residues" evidence="3">
    <location>
        <begin position="126"/>
        <end position="135"/>
    </location>
</feature>
<comment type="caution">
    <text evidence="4">The sequence shown here is derived from an EMBL/GenBank/DDBJ whole genome shotgun (WGS) entry which is preliminary data.</text>
</comment>
<dbReference type="Gene3D" id="1.25.40.10">
    <property type="entry name" value="Tetratricopeptide repeat domain"/>
    <property type="match status" value="1"/>
</dbReference>
<evidence type="ECO:0000256" key="3">
    <source>
        <dbReference type="SAM" id="MobiDB-lite"/>
    </source>
</evidence>
<keyword evidence="5" id="KW-1185">Reference proteome</keyword>
<feature type="region of interest" description="Disordered" evidence="3">
    <location>
        <begin position="70"/>
        <end position="91"/>
    </location>
</feature>
<reference evidence="4 5" key="1">
    <citation type="journal article" date="2020" name="G3 (Bethesda)">
        <title>Improved Reference Genome for Cyclotella cryptica CCMP332, a Model for Cell Wall Morphogenesis, Salinity Adaptation, and Lipid Production in Diatoms (Bacillariophyta).</title>
        <authorList>
            <person name="Roberts W.R."/>
            <person name="Downey K.M."/>
            <person name="Ruck E.C."/>
            <person name="Traller J.C."/>
            <person name="Alverson A.J."/>
        </authorList>
    </citation>
    <scope>NUCLEOTIDE SEQUENCE [LARGE SCALE GENOMIC DNA]</scope>
    <source>
        <strain evidence="4 5">CCMP332</strain>
    </source>
</reference>
<sequence>MMTAIECVSTSERTDTQSRRENDTDERNAYEVHVDGTEHDSTSMFMCCNGWDAQMGDIQAAICGLNKTSVESRDDVTVDQETGREQSDGAGNEFIDSALEGITSTVSKEFERSRSAVVRKDDIATVPSSDSVKSRQSIKKTTTTESAKSTEANSTEVMTKLNKDLFVGSVKRSRYESFKSMIDAASSTYGAYSLQVAELYASMATDLLENNSDDKTSRECAVILFEEAFHIFQTKSGDSDGRTLDMKVRLGRSLVACGRYDDALKYFCQAVYMKEALLGELHPSVSDIWVLIASVHQKKKKMEMALRANAKALTGYRNAHGDKHITVINVLKTIAKLHIEMGNSDKAEDINRYVRLHSPKGKK</sequence>
<dbReference type="PANTHER" id="PTHR45641:SF19">
    <property type="entry name" value="NEPHROCYSTIN-3"/>
    <property type="match status" value="1"/>
</dbReference>
<evidence type="ECO:0000313" key="5">
    <source>
        <dbReference type="Proteomes" id="UP001516023"/>
    </source>
</evidence>
<dbReference type="SUPFAM" id="SSF48452">
    <property type="entry name" value="TPR-like"/>
    <property type="match status" value="1"/>
</dbReference>
<dbReference type="EMBL" id="JABMIG020000092">
    <property type="protein sequence ID" value="KAL3793352.1"/>
    <property type="molecule type" value="Genomic_DNA"/>
</dbReference>
<evidence type="ECO:0000256" key="2">
    <source>
        <dbReference type="ARBA" id="ARBA00022803"/>
    </source>
</evidence>
<keyword evidence="2" id="KW-0802">TPR repeat</keyword>
<dbReference type="Pfam" id="PF13424">
    <property type="entry name" value="TPR_12"/>
    <property type="match status" value="1"/>
</dbReference>
<feature type="compositionally biased region" description="Basic and acidic residues" evidence="3">
    <location>
        <begin position="70"/>
        <end position="87"/>
    </location>
</feature>
<feature type="compositionally biased region" description="Basic and acidic residues" evidence="3">
    <location>
        <begin position="12"/>
        <end position="26"/>
    </location>
</feature>
<proteinExistence type="predicted"/>
<evidence type="ECO:0000256" key="1">
    <source>
        <dbReference type="ARBA" id="ARBA00022737"/>
    </source>
</evidence>
<dbReference type="AlphaFoldDB" id="A0ABD3Q016"/>
<keyword evidence="1" id="KW-0677">Repeat</keyword>
<dbReference type="PANTHER" id="PTHR45641">
    <property type="entry name" value="TETRATRICOPEPTIDE REPEAT PROTEIN (AFU_ORTHOLOGUE AFUA_6G03870)"/>
    <property type="match status" value="1"/>
</dbReference>
<feature type="compositionally biased region" description="Low complexity" evidence="3">
    <location>
        <begin position="139"/>
        <end position="153"/>
    </location>
</feature>
<accession>A0ABD3Q016</accession>
<feature type="region of interest" description="Disordered" evidence="3">
    <location>
        <begin position="1"/>
        <end position="26"/>
    </location>
</feature>
<evidence type="ECO:0008006" key="6">
    <source>
        <dbReference type="Google" id="ProtNLM"/>
    </source>
</evidence>